<proteinExistence type="predicted"/>
<sequence>MDIVKAIKQAQTENKCIALPNNEQCMGNGYRLKLKPYPNNLICFEFYGVQRAISQYSIAPKEIISNDWIIVD</sequence>
<accession>A0A3E3EG94</accession>
<gene>
    <name evidence="1" type="ORF">DXB93_01860</name>
</gene>
<dbReference type="RefSeq" id="WP_117580302.1">
    <property type="nucleotide sequence ID" value="NZ_CAXMZE010000001.1"/>
</dbReference>
<dbReference type="Proteomes" id="UP000261032">
    <property type="component" value="Unassembled WGS sequence"/>
</dbReference>
<evidence type="ECO:0000313" key="2">
    <source>
        <dbReference type="Proteomes" id="UP000261032"/>
    </source>
</evidence>
<reference evidence="1 2" key="1">
    <citation type="submission" date="2018-08" db="EMBL/GenBank/DDBJ databases">
        <title>A genome reference for cultivated species of the human gut microbiota.</title>
        <authorList>
            <person name="Zou Y."/>
            <person name="Xue W."/>
            <person name="Luo G."/>
        </authorList>
    </citation>
    <scope>NUCLEOTIDE SEQUENCE [LARGE SCALE GENOMIC DNA]</scope>
    <source>
        <strain evidence="1 2">OM06-4</strain>
    </source>
</reference>
<protein>
    <recommendedName>
        <fullName evidence="3">DUF2829 domain-containing protein</fullName>
    </recommendedName>
</protein>
<dbReference type="EMBL" id="QUSL01000002">
    <property type="protein sequence ID" value="RGD86934.1"/>
    <property type="molecule type" value="Genomic_DNA"/>
</dbReference>
<comment type="caution">
    <text evidence="1">The sequence shown here is derived from an EMBL/GenBank/DDBJ whole genome shotgun (WGS) entry which is preliminary data.</text>
</comment>
<evidence type="ECO:0008006" key="3">
    <source>
        <dbReference type="Google" id="ProtNLM"/>
    </source>
</evidence>
<organism evidence="1 2">
    <name type="scientific">Thomasclavelia ramosa</name>
    <dbReference type="NCBI Taxonomy" id="1547"/>
    <lineage>
        <taxon>Bacteria</taxon>
        <taxon>Bacillati</taxon>
        <taxon>Bacillota</taxon>
        <taxon>Erysipelotrichia</taxon>
        <taxon>Erysipelotrichales</taxon>
        <taxon>Coprobacillaceae</taxon>
        <taxon>Thomasclavelia</taxon>
    </lineage>
</organism>
<dbReference type="AlphaFoldDB" id="A0A3E3EG94"/>
<name>A0A3E3EG94_9FIRM</name>
<evidence type="ECO:0000313" key="1">
    <source>
        <dbReference type="EMBL" id="RGD86934.1"/>
    </source>
</evidence>